<dbReference type="EMBL" id="FLUM01000002">
    <property type="protein sequence ID" value="SBW00665.1"/>
    <property type="molecule type" value="Genomic_DNA"/>
</dbReference>
<organism evidence="2">
    <name type="scientific">uncultured Dysgonomonas sp</name>
    <dbReference type="NCBI Taxonomy" id="206096"/>
    <lineage>
        <taxon>Bacteria</taxon>
        <taxon>Pseudomonadati</taxon>
        <taxon>Bacteroidota</taxon>
        <taxon>Bacteroidia</taxon>
        <taxon>Bacteroidales</taxon>
        <taxon>Dysgonomonadaceae</taxon>
        <taxon>Dysgonomonas</taxon>
        <taxon>environmental samples</taxon>
    </lineage>
</organism>
<dbReference type="RefSeq" id="WP_051290785.1">
    <property type="nucleotide sequence ID" value="NZ_CABQQB010000001.1"/>
</dbReference>
<feature type="region of interest" description="Disordered" evidence="1">
    <location>
        <begin position="1"/>
        <end position="23"/>
    </location>
</feature>
<dbReference type="AlphaFoldDB" id="A0A212JMX0"/>
<accession>A0A212JMX0</accession>
<sequence length="79" mass="8769">MGAKQKSSTNKKEGEITRSERTSVNQQAELILKNIKEKAGAVVRVAITSRTTIELPAYLSQAEVDARVENYLRLHASKI</sequence>
<proteinExistence type="predicted"/>
<feature type="compositionally biased region" description="Basic and acidic residues" evidence="1">
    <location>
        <begin position="10"/>
        <end position="21"/>
    </location>
</feature>
<reference evidence="2" key="1">
    <citation type="submission" date="2016-04" db="EMBL/GenBank/DDBJ databases">
        <authorList>
            <person name="Evans L.H."/>
            <person name="Alamgir A."/>
            <person name="Owens N."/>
            <person name="Weber N.D."/>
            <person name="Virtaneva K."/>
            <person name="Barbian K."/>
            <person name="Babar A."/>
            <person name="Rosenke K."/>
        </authorList>
    </citation>
    <scope>NUCLEOTIDE SEQUENCE</scope>
    <source>
        <strain evidence="2">86-1</strain>
    </source>
</reference>
<protein>
    <submittedName>
        <fullName evidence="2">Uncharacterized protein</fullName>
    </submittedName>
</protein>
<evidence type="ECO:0000313" key="2">
    <source>
        <dbReference type="EMBL" id="SBW00665.1"/>
    </source>
</evidence>
<evidence type="ECO:0000256" key="1">
    <source>
        <dbReference type="SAM" id="MobiDB-lite"/>
    </source>
</evidence>
<gene>
    <name evidence="2" type="ORF">KL86DYS1_20253</name>
</gene>
<name>A0A212JMX0_9BACT</name>